<proteinExistence type="predicted"/>
<evidence type="ECO:0000313" key="2">
    <source>
        <dbReference type="EMBL" id="QJH97494.1"/>
    </source>
</evidence>
<dbReference type="EMBL" id="MT144688">
    <property type="protein sequence ID" value="QJH97494.1"/>
    <property type="molecule type" value="Genomic_DNA"/>
</dbReference>
<accession>A0A6H1ZV28</accession>
<evidence type="ECO:0000313" key="1">
    <source>
        <dbReference type="EMBL" id="QJA51786.1"/>
    </source>
</evidence>
<organism evidence="1">
    <name type="scientific">viral metagenome</name>
    <dbReference type="NCBI Taxonomy" id="1070528"/>
    <lineage>
        <taxon>unclassified sequences</taxon>
        <taxon>metagenomes</taxon>
        <taxon>organismal metagenomes</taxon>
    </lineage>
</organism>
<name>A0A6H1ZV28_9ZZZZ</name>
<dbReference type="EMBL" id="MT144288">
    <property type="protein sequence ID" value="QJA51786.1"/>
    <property type="molecule type" value="Genomic_DNA"/>
</dbReference>
<protein>
    <submittedName>
        <fullName evidence="1">Uncharacterized protein</fullName>
    </submittedName>
</protein>
<sequence length="66" mass="7987">MKIMKIERCNYCRFFNFKPGIGNAINRFKCYNPNTIRKNGNYRIINRDIAMGGKFPRWCDLEDYKE</sequence>
<reference evidence="1" key="1">
    <citation type="submission" date="2020-03" db="EMBL/GenBank/DDBJ databases">
        <title>The deep terrestrial virosphere.</title>
        <authorList>
            <person name="Holmfeldt K."/>
            <person name="Nilsson E."/>
            <person name="Simone D."/>
            <person name="Lopez-Fernandez M."/>
            <person name="Wu X."/>
            <person name="de Brujin I."/>
            <person name="Lundin D."/>
            <person name="Andersson A."/>
            <person name="Bertilsson S."/>
            <person name="Dopson M."/>
        </authorList>
    </citation>
    <scope>NUCLEOTIDE SEQUENCE</scope>
    <source>
        <strain evidence="1">TM448A02298</strain>
        <strain evidence="2">TM448B01025</strain>
    </source>
</reference>
<gene>
    <name evidence="1" type="ORF">TM448A02298_0010</name>
    <name evidence="2" type="ORF">TM448B01025_0028</name>
</gene>
<dbReference type="AlphaFoldDB" id="A0A6H1ZV28"/>